<proteinExistence type="predicted"/>
<organism evidence="1 2">
    <name type="scientific">Deinandra increscens subsp. villosa</name>
    <dbReference type="NCBI Taxonomy" id="3103831"/>
    <lineage>
        <taxon>Eukaryota</taxon>
        <taxon>Viridiplantae</taxon>
        <taxon>Streptophyta</taxon>
        <taxon>Embryophyta</taxon>
        <taxon>Tracheophyta</taxon>
        <taxon>Spermatophyta</taxon>
        <taxon>Magnoliopsida</taxon>
        <taxon>eudicotyledons</taxon>
        <taxon>Gunneridae</taxon>
        <taxon>Pentapetalae</taxon>
        <taxon>asterids</taxon>
        <taxon>campanulids</taxon>
        <taxon>Asterales</taxon>
        <taxon>Asteraceae</taxon>
        <taxon>Asteroideae</taxon>
        <taxon>Heliantheae alliance</taxon>
        <taxon>Madieae</taxon>
        <taxon>Madiinae</taxon>
        <taxon>Deinandra</taxon>
    </lineage>
</organism>
<gene>
    <name evidence="1" type="ORF">SSX86_020692</name>
</gene>
<accession>A0AAP0CSV9</accession>
<comment type="caution">
    <text evidence="1">The sequence shown here is derived from an EMBL/GenBank/DDBJ whole genome shotgun (WGS) entry which is preliminary data.</text>
</comment>
<evidence type="ECO:0000313" key="2">
    <source>
        <dbReference type="Proteomes" id="UP001408789"/>
    </source>
</evidence>
<dbReference type="EMBL" id="JBCNJP010000020">
    <property type="protein sequence ID" value="KAK9059988.1"/>
    <property type="molecule type" value="Genomic_DNA"/>
</dbReference>
<dbReference type="AlphaFoldDB" id="A0AAP0CSV9"/>
<dbReference type="Proteomes" id="UP001408789">
    <property type="component" value="Unassembled WGS sequence"/>
</dbReference>
<keyword evidence="2" id="KW-1185">Reference proteome</keyword>
<sequence length="123" mass="14382">MNWEMNLKFERTNVPDHWISFISHILSFKLLALQLFLSDFPIQTPHNQRMVIVADVRQVYVMPQVFLAKTYISIIDLSNGTKRTNKEVFPFLLCSPLLAIEDNFGLHYDAIGYRHDPFLVLIT</sequence>
<name>A0AAP0CSV9_9ASTR</name>
<reference evidence="1 2" key="1">
    <citation type="submission" date="2024-04" db="EMBL/GenBank/DDBJ databases">
        <title>The reference genome of an endangered Asteraceae, Deinandra increscens subsp. villosa, native to the Central Coast of California.</title>
        <authorList>
            <person name="Guilliams M."/>
            <person name="Hasenstab-Lehman K."/>
            <person name="Meyer R."/>
            <person name="Mcevoy S."/>
        </authorList>
    </citation>
    <scope>NUCLEOTIDE SEQUENCE [LARGE SCALE GENOMIC DNA]</scope>
    <source>
        <tissue evidence="1">Leaf</tissue>
    </source>
</reference>
<evidence type="ECO:0000313" key="1">
    <source>
        <dbReference type="EMBL" id="KAK9059988.1"/>
    </source>
</evidence>
<protein>
    <submittedName>
        <fullName evidence="1">Uncharacterized protein</fullName>
    </submittedName>
</protein>